<dbReference type="SMART" id="SM00670">
    <property type="entry name" value="PINc"/>
    <property type="match status" value="1"/>
</dbReference>
<dbReference type="InterPro" id="IPR002716">
    <property type="entry name" value="PIN_dom"/>
</dbReference>
<dbReference type="GO" id="GO:0004540">
    <property type="term" value="F:RNA nuclease activity"/>
    <property type="evidence" value="ECO:0007669"/>
    <property type="project" value="UniProtKB-ARBA"/>
</dbReference>
<dbReference type="Proteomes" id="UP000076532">
    <property type="component" value="Unassembled WGS sequence"/>
</dbReference>
<dbReference type="EMBL" id="KV417508">
    <property type="protein sequence ID" value="KZP27489.1"/>
    <property type="molecule type" value="Genomic_DNA"/>
</dbReference>
<dbReference type="InterPro" id="IPR052626">
    <property type="entry name" value="SWT1_Regulator"/>
</dbReference>
<dbReference type="AlphaFoldDB" id="A0A166QSH0"/>
<dbReference type="SUPFAM" id="SSF88723">
    <property type="entry name" value="PIN domain-like"/>
    <property type="match status" value="1"/>
</dbReference>
<feature type="region of interest" description="Disordered" evidence="1">
    <location>
        <begin position="359"/>
        <end position="385"/>
    </location>
</feature>
<organism evidence="3 4">
    <name type="scientific">Athelia psychrophila</name>
    <dbReference type="NCBI Taxonomy" id="1759441"/>
    <lineage>
        <taxon>Eukaryota</taxon>
        <taxon>Fungi</taxon>
        <taxon>Dikarya</taxon>
        <taxon>Basidiomycota</taxon>
        <taxon>Agaricomycotina</taxon>
        <taxon>Agaricomycetes</taxon>
        <taxon>Agaricomycetidae</taxon>
        <taxon>Atheliales</taxon>
        <taxon>Atheliaceae</taxon>
        <taxon>Athelia</taxon>
    </lineage>
</organism>
<dbReference type="PANTHER" id="PTHR16161:SF0">
    <property type="entry name" value="TRANSCRIPTIONAL PROTEIN SWT1"/>
    <property type="match status" value="1"/>
</dbReference>
<dbReference type="STRING" id="436010.A0A166QSH0"/>
<dbReference type="CDD" id="cd09880">
    <property type="entry name" value="PIN_Smg5-6-like"/>
    <property type="match status" value="1"/>
</dbReference>
<sequence length="636" mass="70415">MMGVINLGSVLEYGKASSVIRNAGGFGAREGTNLGSVRVIVKRATTITEDDESRMDIDTLGTSIQASPPNSEIDKAACEYPTGFTLAAKLAFTILSHVLKRSTRKASPFARSTINPYVTILLTFLTTLTKQPATPAAIDKLIPWEELASFFMTVPSAVIHSQGLASCSKEPERWVMLTTGCAPPLAEDWCLCGMEWVGRRVFERGYWESGEAKSKEVEVLDASEDNEVTDGIIEDEDDEDDNSPSHGGSGTEIAKRWIRVVRCAVSMVHAVDGFTWVEGTKEWRVEGVLSRKVLRWKEEERLERRAEEKRRMGTRWTDEAMGIDEDGIVASESDEENEQDVPKVKALKARRRYFQSLVQSADRGTSSSPVSHRARPRLSRQDPPSRAALPIVSGYSVLVVDTNILLSSLSMLASVIESLRWTVIVPLPVIMELDGISANTSQLGETAKAAMSYLTSHVRSHSMSLKVQTSKGNYLTFLTFRTEQVDFKDEASWEHNMDDLILRTAIWQDDHRSDRSSKLKNTGAQRGTTVGAIKVVLLSLDRNLRLKARSRQLPAASETDLAGRQTNLSYMPVADIVYFTGAAEILPKSHPVGRPWHTFAYCAHGLVRERQDPHRAALPIVPGYNVLIVDTNPAVV</sequence>
<feature type="compositionally biased region" description="Polar residues" evidence="1">
    <location>
        <begin position="359"/>
        <end position="370"/>
    </location>
</feature>
<keyword evidence="4" id="KW-1185">Reference proteome</keyword>
<protein>
    <recommendedName>
        <fullName evidence="2">PIN domain-containing protein</fullName>
    </recommendedName>
</protein>
<dbReference type="GO" id="GO:0005634">
    <property type="term" value="C:nucleus"/>
    <property type="evidence" value="ECO:0007669"/>
    <property type="project" value="TreeGrafter"/>
</dbReference>
<dbReference type="InterPro" id="IPR011990">
    <property type="entry name" value="TPR-like_helical_dom_sf"/>
</dbReference>
<name>A0A166QSH0_9AGAM</name>
<proteinExistence type="predicted"/>
<dbReference type="InterPro" id="IPR029060">
    <property type="entry name" value="PIN-like_dom_sf"/>
</dbReference>
<dbReference type="OrthoDB" id="2676565at2759"/>
<feature type="domain" description="PIN" evidence="2">
    <location>
        <begin position="396"/>
        <end position="546"/>
    </location>
</feature>
<evidence type="ECO:0000256" key="1">
    <source>
        <dbReference type="SAM" id="MobiDB-lite"/>
    </source>
</evidence>
<dbReference type="Pfam" id="PF13638">
    <property type="entry name" value="PIN_4"/>
    <property type="match status" value="1"/>
</dbReference>
<gene>
    <name evidence="3" type="ORF">FIBSPDRAFT_1040065</name>
</gene>
<accession>A0A166QSH0</accession>
<dbReference type="SUPFAM" id="SSF48452">
    <property type="entry name" value="TPR-like"/>
    <property type="match status" value="1"/>
</dbReference>
<evidence type="ECO:0000259" key="2">
    <source>
        <dbReference type="SMART" id="SM00670"/>
    </source>
</evidence>
<reference evidence="3 4" key="1">
    <citation type="journal article" date="2016" name="Mol. Biol. Evol.">
        <title>Comparative Genomics of Early-Diverging Mushroom-Forming Fungi Provides Insights into the Origins of Lignocellulose Decay Capabilities.</title>
        <authorList>
            <person name="Nagy L.G."/>
            <person name="Riley R."/>
            <person name="Tritt A."/>
            <person name="Adam C."/>
            <person name="Daum C."/>
            <person name="Floudas D."/>
            <person name="Sun H."/>
            <person name="Yadav J.S."/>
            <person name="Pangilinan J."/>
            <person name="Larsson K.H."/>
            <person name="Matsuura K."/>
            <person name="Barry K."/>
            <person name="Labutti K."/>
            <person name="Kuo R."/>
            <person name="Ohm R.A."/>
            <person name="Bhattacharya S.S."/>
            <person name="Shirouzu T."/>
            <person name="Yoshinaga Y."/>
            <person name="Martin F.M."/>
            <person name="Grigoriev I.V."/>
            <person name="Hibbett D.S."/>
        </authorList>
    </citation>
    <scope>NUCLEOTIDE SEQUENCE [LARGE SCALE GENOMIC DNA]</scope>
    <source>
        <strain evidence="3 4">CBS 109695</strain>
    </source>
</reference>
<evidence type="ECO:0000313" key="4">
    <source>
        <dbReference type="Proteomes" id="UP000076532"/>
    </source>
</evidence>
<dbReference type="Gene3D" id="3.40.50.1010">
    <property type="entry name" value="5'-nuclease"/>
    <property type="match status" value="1"/>
</dbReference>
<dbReference type="PANTHER" id="PTHR16161">
    <property type="entry name" value="TRANSCRIPTIONAL PROTEIN SWT1"/>
    <property type="match status" value="1"/>
</dbReference>
<evidence type="ECO:0000313" key="3">
    <source>
        <dbReference type="EMBL" id="KZP27489.1"/>
    </source>
</evidence>